<accession>A0A1I6X349</accession>
<protein>
    <submittedName>
        <fullName evidence="1">Uncharacterized protein</fullName>
    </submittedName>
</protein>
<gene>
    <name evidence="1" type="ORF">SAMN02910340_00139</name>
</gene>
<dbReference type="Pfam" id="PF19101">
    <property type="entry name" value="DUF5788"/>
    <property type="match status" value="1"/>
</dbReference>
<proteinExistence type="predicted"/>
<organism evidence="1 2">
    <name type="scientific">Methanosarcina thermophila</name>
    <dbReference type="NCBI Taxonomy" id="2210"/>
    <lineage>
        <taxon>Archaea</taxon>
        <taxon>Methanobacteriati</taxon>
        <taxon>Methanobacteriota</taxon>
        <taxon>Stenosarchaea group</taxon>
        <taxon>Methanomicrobia</taxon>
        <taxon>Methanosarcinales</taxon>
        <taxon>Methanosarcinaceae</taxon>
        <taxon>Methanosarcina</taxon>
    </lineage>
</organism>
<name>A0A1I6X349_METTE</name>
<dbReference type="AlphaFoldDB" id="A0A1I6X349"/>
<evidence type="ECO:0000313" key="2">
    <source>
        <dbReference type="Proteomes" id="UP000323733"/>
    </source>
</evidence>
<evidence type="ECO:0000313" key="1">
    <source>
        <dbReference type="EMBL" id="SFT32606.1"/>
    </source>
</evidence>
<dbReference type="InterPro" id="IPR043900">
    <property type="entry name" value="DUF5788"/>
</dbReference>
<sequence>MLGWFLQACIEKDMNWGREILSTPESGKKSMLPGERNRKETDVEYISTQERNKLLWSLRSDFAWAGKKIPENIEIDGEEYKLGDLIRELGEKGIINSNKVAEVRAIIPKLKEKAEANEELLETEELTKAEAEALYEEATGLLRAVMELTDRLEGKGGEKGADEFRKMLNTQRLIDEKRWQELIKSLK</sequence>
<reference evidence="1 2" key="1">
    <citation type="submission" date="2016-10" db="EMBL/GenBank/DDBJ databases">
        <authorList>
            <person name="Varghese N."/>
            <person name="Submissions S."/>
        </authorList>
    </citation>
    <scope>NUCLEOTIDE SEQUENCE [LARGE SCALE GENOMIC DNA]</scope>
    <source>
        <strain evidence="1 2">DSM 11855</strain>
    </source>
</reference>
<dbReference type="EMBL" id="FPAO01000001">
    <property type="protein sequence ID" value="SFT32606.1"/>
    <property type="molecule type" value="Genomic_DNA"/>
</dbReference>
<keyword evidence="2" id="KW-1185">Reference proteome</keyword>
<dbReference type="Proteomes" id="UP000323733">
    <property type="component" value="Unassembled WGS sequence"/>
</dbReference>